<proteinExistence type="predicted"/>
<dbReference type="Proteomes" id="UP000735302">
    <property type="component" value="Unassembled WGS sequence"/>
</dbReference>
<keyword evidence="3" id="KW-0695">RNA-directed DNA polymerase</keyword>
<evidence type="ECO:0000313" key="3">
    <source>
        <dbReference type="EMBL" id="GFN85544.1"/>
    </source>
</evidence>
<evidence type="ECO:0000313" key="4">
    <source>
        <dbReference type="Proteomes" id="UP000735302"/>
    </source>
</evidence>
<organism evidence="3 4">
    <name type="scientific">Plakobranchus ocellatus</name>
    <dbReference type="NCBI Taxonomy" id="259542"/>
    <lineage>
        <taxon>Eukaryota</taxon>
        <taxon>Metazoa</taxon>
        <taxon>Spiralia</taxon>
        <taxon>Lophotrochozoa</taxon>
        <taxon>Mollusca</taxon>
        <taxon>Gastropoda</taxon>
        <taxon>Heterobranchia</taxon>
        <taxon>Euthyneura</taxon>
        <taxon>Panpulmonata</taxon>
        <taxon>Sacoglossa</taxon>
        <taxon>Placobranchoidea</taxon>
        <taxon>Plakobranchidae</taxon>
        <taxon>Plakobranchus</taxon>
    </lineage>
</organism>
<feature type="region of interest" description="Disordered" evidence="1">
    <location>
        <begin position="57"/>
        <end position="93"/>
    </location>
</feature>
<dbReference type="AlphaFoldDB" id="A0AAV3YS06"/>
<feature type="compositionally biased region" description="Polar residues" evidence="1">
    <location>
        <begin position="80"/>
        <end position="93"/>
    </location>
</feature>
<dbReference type="EMBL" id="BLXT01001417">
    <property type="protein sequence ID" value="GFN85544.1"/>
    <property type="molecule type" value="Genomic_DNA"/>
</dbReference>
<keyword evidence="3" id="KW-0808">Transferase</keyword>
<dbReference type="GO" id="GO:0003964">
    <property type="term" value="F:RNA-directed DNA polymerase activity"/>
    <property type="evidence" value="ECO:0007669"/>
    <property type="project" value="UniProtKB-KW"/>
</dbReference>
<feature type="domain" description="Reverse transcriptase" evidence="2">
    <location>
        <begin position="137"/>
        <end position="298"/>
    </location>
</feature>
<keyword evidence="4" id="KW-1185">Reference proteome</keyword>
<accession>A0AAV3YS06</accession>
<feature type="compositionally biased region" description="Polar residues" evidence="1">
    <location>
        <begin position="58"/>
        <end position="69"/>
    </location>
</feature>
<comment type="caution">
    <text evidence="3">The sequence shown here is derived from an EMBL/GenBank/DDBJ whole genome shotgun (WGS) entry which is preliminary data.</text>
</comment>
<dbReference type="Pfam" id="PF00078">
    <property type="entry name" value="RVT_1"/>
    <property type="match status" value="1"/>
</dbReference>
<gene>
    <name evidence="3" type="ORF">PoB_001205000</name>
</gene>
<evidence type="ECO:0000256" key="1">
    <source>
        <dbReference type="SAM" id="MobiDB-lite"/>
    </source>
</evidence>
<dbReference type="InterPro" id="IPR000477">
    <property type="entry name" value="RT_dom"/>
</dbReference>
<reference evidence="3 4" key="1">
    <citation type="journal article" date="2021" name="Elife">
        <title>Chloroplast acquisition without the gene transfer in kleptoplastic sea slugs, Plakobranchus ocellatus.</title>
        <authorList>
            <person name="Maeda T."/>
            <person name="Takahashi S."/>
            <person name="Yoshida T."/>
            <person name="Shimamura S."/>
            <person name="Takaki Y."/>
            <person name="Nagai Y."/>
            <person name="Toyoda A."/>
            <person name="Suzuki Y."/>
            <person name="Arimoto A."/>
            <person name="Ishii H."/>
            <person name="Satoh N."/>
            <person name="Nishiyama T."/>
            <person name="Hasebe M."/>
            <person name="Maruyama T."/>
            <person name="Minagawa J."/>
            <person name="Obokata J."/>
            <person name="Shigenobu S."/>
        </authorList>
    </citation>
    <scope>NUCLEOTIDE SEQUENCE [LARGE SCALE GENOMIC DNA]</scope>
</reference>
<protein>
    <submittedName>
        <fullName evidence="3">RNA-directed DNA polymerase from</fullName>
    </submittedName>
</protein>
<name>A0AAV3YS06_9GAST</name>
<sequence>METCLRESKSFFGSEIGWQFIRRVSGRGNTARVEPLIVKGKTMNTDRRETDAFATLLERQQSPSGSSRGPENAKAKESTGAETHSQQPSIRSRLYGNQTRYRITEGQARQGARYRRGNAKDVSPLMTKCERHPAQLVQPDVEKRRIAWRSAVLVPILKKGKCATVAESYRLISITSVISKTMERMMNALLYNYLEQSACLDESQSGFRKPTTTVDQLVPFTQSVINAWQAKSPTAAVFVDLEKAYDRVWRTGLQVRLQEHGITGRMHGWLKAFLTERLIRSRIKETLSRTRPLANGLP</sequence>
<dbReference type="PANTHER" id="PTHR19446">
    <property type="entry name" value="REVERSE TRANSCRIPTASES"/>
    <property type="match status" value="1"/>
</dbReference>
<evidence type="ECO:0000259" key="2">
    <source>
        <dbReference type="PROSITE" id="PS50878"/>
    </source>
</evidence>
<dbReference type="PROSITE" id="PS50878">
    <property type="entry name" value="RT_POL"/>
    <property type="match status" value="1"/>
</dbReference>
<keyword evidence="3" id="KW-0548">Nucleotidyltransferase</keyword>